<protein>
    <recommendedName>
        <fullName evidence="3">6-bladed beta-propeller</fullName>
    </recommendedName>
</protein>
<keyword evidence="2" id="KW-1185">Reference proteome</keyword>
<name>A0ABQ3IEI7_9BACT</name>
<dbReference type="Pfam" id="PF17170">
    <property type="entry name" value="DUF5128"/>
    <property type="match status" value="1"/>
</dbReference>
<evidence type="ECO:0000313" key="1">
    <source>
        <dbReference type="EMBL" id="GHE74590.1"/>
    </source>
</evidence>
<reference evidence="2" key="1">
    <citation type="journal article" date="2019" name="Int. J. Syst. Evol. Microbiol.">
        <title>The Global Catalogue of Microorganisms (GCM) 10K type strain sequencing project: providing services to taxonomists for standard genome sequencing and annotation.</title>
        <authorList>
            <consortium name="The Broad Institute Genomics Platform"/>
            <consortium name="The Broad Institute Genome Sequencing Center for Infectious Disease"/>
            <person name="Wu L."/>
            <person name="Ma J."/>
        </authorList>
    </citation>
    <scope>NUCLEOTIDE SEQUENCE [LARGE SCALE GENOMIC DNA]</scope>
    <source>
        <strain evidence="2">CGMCC 1.15111</strain>
    </source>
</reference>
<dbReference type="RefSeq" id="WP_305982984.1">
    <property type="nucleotide sequence ID" value="NZ_JASHKE010000011.1"/>
</dbReference>
<evidence type="ECO:0008006" key="3">
    <source>
        <dbReference type="Google" id="ProtNLM"/>
    </source>
</evidence>
<dbReference type="Gene3D" id="2.120.10.30">
    <property type="entry name" value="TolB, C-terminal domain"/>
    <property type="match status" value="1"/>
</dbReference>
<dbReference type="EMBL" id="BNAG01000005">
    <property type="protein sequence ID" value="GHE74590.1"/>
    <property type="molecule type" value="Genomic_DNA"/>
</dbReference>
<gene>
    <name evidence="1" type="ORF">GCM10011340_34100</name>
</gene>
<dbReference type="InterPro" id="IPR011042">
    <property type="entry name" value="6-blade_b-propeller_TolB-like"/>
</dbReference>
<comment type="caution">
    <text evidence="1">The sequence shown here is derived from an EMBL/GenBank/DDBJ whole genome shotgun (WGS) entry which is preliminary data.</text>
</comment>
<sequence length="361" mass="41482">MFAIYSCHSKSREEVLGDIPFSEIEVSQSELDLTKIYHSIELVAFPDTPFIGRIKDVIVNDNFVYVLDDINNDIKVYNLKLDYLFSFGKQGPGPQEYHSITNIALVDNQIVVLSHFDMAILKFTLNGEFIEKVKLNDRLLGMVALKENFVTYSNYNSIFPEKPNLIVWGLDGTPKKMGANYTVDMPSLIGYSGGIAPNYDSPSTFYFQKPLSDTLYQLDNNLHVKQVLKLKVLPNPWLGKINDPNLTNIRHEYDYITDIKSVKDNFIRFSFVKNKRLRHGMADVKTKVAYIEDSILPKGLVYFISKPAGIGSNGFHYSIPEYRWISYFPEGKPENIPSIFSDFKDKLGLENFKYLIRYKLK</sequence>
<organism evidence="1 2">
    <name type="scientific">Roseivirga thermotolerans</name>
    <dbReference type="NCBI Taxonomy" id="1758176"/>
    <lineage>
        <taxon>Bacteria</taxon>
        <taxon>Pseudomonadati</taxon>
        <taxon>Bacteroidota</taxon>
        <taxon>Cytophagia</taxon>
        <taxon>Cytophagales</taxon>
        <taxon>Roseivirgaceae</taxon>
        <taxon>Roseivirga</taxon>
    </lineage>
</organism>
<evidence type="ECO:0000313" key="2">
    <source>
        <dbReference type="Proteomes" id="UP000658258"/>
    </source>
</evidence>
<dbReference type="SUPFAM" id="SSF63825">
    <property type="entry name" value="YWTD domain"/>
    <property type="match status" value="1"/>
</dbReference>
<dbReference type="Proteomes" id="UP000658258">
    <property type="component" value="Unassembled WGS sequence"/>
</dbReference>
<accession>A0ABQ3IEI7</accession>
<proteinExistence type="predicted"/>